<protein>
    <submittedName>
        <fullName evidence="2">Uncharacterized protein</fullName>
    </submittedName>
</protein>
<dbReference type="AlphaFoldDB" id="A0A4P7QEW1"/>
<dbReference type="EMBL" id="CP039247">
    <property type="protein sequence ID" value="QCB27396.1"/>
    <property type="molecule type" value="Genomic_DNA"/>
</dbReference>
<accession>A0A4P7QEW1</accession>
<dbReference type="Proteomes" id="UP000296352">
    <property type="component" value="Chromosome"/>
</dbReference>
<keyword evidence="3" id="KW-1185">Reference proteome</keyword>
<sequence length="38" mass="3948">MPLGEAVPEEIHERGGVIGSKKRAEGQVEFQAAGVGDV</sequence>
<dbReference type="KEGG" id="cee:CENDO_00430"/>
<feature type="region of interest" description="Disordered" evidence="1">
    <location>
        <begin position="1"/>
        <end position="22"/>
    </location>
</feature>
<organism evidence="2 3">
    <name type="scientific">Corynebacterium endometrii</name>
    <dbReference type="NCBI Taxonomy" id="2488819"/>
    <lineage>
        <taxon>Bacteria</taxon>
        <taxon>Bacillati</taxon>
        <taxon>Actinomycetota</taxon>
        <taxon>Actinomycetes</taxon>
        <taxon>Mycobacteriales</taxon>
        <taxon>Corynebacteriaceae</taxon>
        <taxon>Corynebacterium</taxon>
    </lineage>
</organism>
<evidence type="ECO:0000256" key="1">
    <source>
        <dbReference type="SAM" id="MobiDB-lite"/>
    </source>
</evidence>
<proteinExistence type="predicted"/>
<evidence type="ECO:0000313" key="3">
    <source>
        <dbReference type="Proteomes" id="UP000296352"/>
    </source>
</evidence>
<gene>
    <name evidence="2" type="ORF">CENDO_00430</name>
</gene>
<evidence type="ECO:0000313" key="2">
    <source>
        <dbReference type="EMBL" id="QCB27396.1"/>
    </source>
</evidence>
<reference evidence="2 3" key="1">
    <citation type="submission" date="2019-04" db="EMBL/GenBank/DDBJ databases">
        <title>Corynebacterium endometrii sp. nov., isolated from the uterus of a cow with endometritis.</title>
        <authorList>
            <person name="Ballas P."/>
            <person name="Ruckert C."/>
            <person name="Wagener K."/>
            <person name="Drillich M."/>
            <person name="Kaempfer P."/>
            <person name="Busse H.-J."/>
            <person name="Ehling-Schulz M."/>
        </authorList>
    </citation>
    <scope>NUCLEOTIDE SEQUENCE [LARGE SCALE GENOMIC DNA]</scope>
    <source>
        <strain evidence="2 3">LMM-1653</strain>
    </source>
</reference>
<name>A0A4P7QEW1_9CORY</name>